<feature type="transmembrane region" description="Helical" evidence="5">
    <location>
        <begin position="366"/>
        <end position="389"/>
    </location>
</feature>
<feature type="transmembrane region" description="Helical" evidence="5">
    <location>
        <begin position="164"/>
        <end position="182"/>
    </location>
</feature>
<name>A0A7H2BL22_9MICC</name>
<keyword evidence="3 5" id="KW-1133">Transmembrane helix</keyword>
<dbReference type="KEGG" id="rama:IDM48_02815"/>
<evidence type="ECO:0000256" key="5">
    <source>
        <dbReference type="SAM" id="Phobius"/>
    </source>
</evidence>
<sequence>MNRTPHEKFPPHLVDPNEPVDTARKYKIIGPGLVVAATGIGAPDLVATLVAGSKYGYALLWTVVIGVIMKIVLVEGAGRYSLATGRTIFEGWRTLGPWTTWYFGPYILIWGFVYGATGMSAAAMPLAVLFPALPLWAWAIIMGLSGFVIVWLGKYSVVEKITAVLVGLMFLLIVGLAIYTIPNLPDLFRGLVPMIPGGSVTYTLALAGSVGGTITLAAYGYWLREKGWYSPKFMRVMQLDNTVAYVISGIFVAATFVLGVEVLYSAGLAVSSSDKGLLDLADILKDRYGVVIGNLFLIGFWAASYSSIIGVWSGVSLMFADFWGNIRRKPTNHPDTLTGGKYFKFYVLWLTFPPMILFLMDRPIFLILLYGVLGALFMPFLAVTLLWILNTKRVPERWRNGWFTNSILTICAVLFISLGIYQCTEAIVRVLN</sequence>
<dbReference type="AlphaFoldDB" id="A0A7H2BL22"/>
<feature type="transmembrane region" description="Helical" evidence="5">
    <location>
        <begin position="103"/>
        <end position="129"/>
    </location>
</feature>
<dbReference type="Proteomes" id="UP000516421">
    <property type="component" value="Chromosome"/>
</dbReference>
<evidence type="ECO:0000256" key="1">
    <source>
        <dbReference type="ARBA" id="ARBA00004141"/>
    </source>
</evidence>
<feature type="transmembrane region" description="Helical" evidence="5">
    <location>
        <begin position="202"/>
        <end position="222"/>
    </location>
</feature>
<evidence type="ECO:0000313" key="7">
    <source>
        <dbReference type="Proteomes" id="UP000516421"/>
    </source>
</evidence>
<keyword evidence="7" id="KW-1185">Reference proteome</keyword>
<feature type="transmembrane region" description="Helical" evidence="5">
    <location>
        <begin position="290"/>
        <end position="323"/>
    </location>
</feature>
<dbReference type="PANTHER" id="PTHR11706">
    <property type="entry name" value="SOLUTE CARRIER PROTEIN FAMILY 11 MEMBER"/>
    <property type="match status" value="1"/>
</dbReference>
<feature type="transmembrane region" description="Helical" evidence="5">
    <location>
        <begin position="58"/>
        <end position="82"/>
    </location>
</feature>
<reference evidence="6 7" key="1">
    <citation type="submission" date="2020-09" db="EMBL/GenBank/DDBJ databases">
        <title>Investigation of environmental microbe.</title>
        <authorList>
            <person name="Ou Y."/>
            <person name="Kang Q."/>
        </authorList>
    </citation>
    <scope>NUCLEOTIDE SEQUENCE [LARGE SCALE GENOMIC DNA]</scope>
    <source>
        <strain evidence="6 7">KJZ-9</strain>
    </source>
</reference>
<comment type="subcellular location">
    <subcellularLocation>
        <location evidence="1">Membrane</location>
        <topology evidence="1">Multi-pass membrane protein</topology>
    </subcellularLocation>
</comment>
<accession>A0A7H2BL22</accession>
<dbReference type="NCBIfam" id="NF037982">
    <property type="entry name" value="Nramp_1"/>
    <property type="match status" value="2"/>
</dbReference>
<gene>
    <name evidence="6" type="ORF">IDM48_02815</name>
</gene>
<evidence type="ECO:0000256" key="2">
    <source>
        <dbReference type="ARBA" id="ARBA00022692"/>
    </source>
</evidence>
<dbReference type="GO" id="GO:0034755">
    <property type="term" value="P:iron ion transmembrane transport"/>
    <property type="evidence" value="ECO:0007669"/>
    <property type="project" value="TreeGrafter"/>
</dbReference>
<organism evidence="6 7">
    <name type="scientific">Rothia amarae</name>
    <dbReference type="NCBI Taxonomy" id="169480"/>
    <lineage>
        <taxon>Bacteria</taxon>
        <taxon>Bacillati</taxon>
        <taxon>Actinomycetota</taxon>
        <taxon>Actinomycetes</taxon>
        <taxon>Micrococcales</taxon>
        <taxon>Micrococcaceae</taxon>
        <taxon>Rothia</taxon>
    </lineage>
</organism>
<protein>
    <submittedName>
        <fullName evidence="6">Nramp family divalent metal transporter</fullName>
    </submittedName>
</protein>
<feature type="transmembrane region" description="Helical" evidence="5">
    <location>
        <begin position="135"/>
        <end position="152"/>
    </location>
</feature>
<dbReference type="PANTHER" id="PTHR11706:SF3">
    <property type="entry name" value="METAL ION TRANSPORT PROTEIN"/>
    <property type="match status" value="1"/>
</dbReference>
<feature type="transmembrane region" description="Helical" evidence="5">
    <location>
        <begin position="343"/>
        <end position="360"/>
    </location>
</feature>
<evidence type="ECO:0000256" key="3">
    <source>
        <dbReference type="ARBA" id="ARBA00022989"/>
    </source>
</evidence>
<dbReference type="GO" id="GO:0005384">
    <property type="term" value="F:manganese ion transmembrane transporter activity"/>
    <property type="evidence" value="ECO:0007669"/>
    <property type="project" value="TreeGrafter"/>
</dbReference>
<feature type="transmembrane region" description="Helical" evidence="5">
    <location>
        <begin position="243"/>
        <end position="270"/>
    </location>
</feature>
<evidence type="ECO:0000313" key="6">
    <source>
        <dbReference type="EMBL" id="QNV40368.1"/>
    </source>
</evidence>
<dbReference type="GO" id="GO:0005886">
    <property type="term" value="C:plasma membrane"/>
    <property type="evidence" value="ECO:0007669"/>
    <property type="project" value="TreeGrafter"/>
</dbReference>
<dbReference type="Pfam" id="PF01566">
    <property type="entry name" value="Nramp"/>
    <property type="match status" value="1"/>
</dbReference>
<dbReference type="InterPro" id="IPR001046">
    <property type="entry name" value="NRAMP_fam"/>
</dbReference>
<proteinExistence type="predicted"/>
<dbReference type="RefSeq" id="WP_190617945.1">
    <property type="nucleotide sequence ID" value="NZ_CP061538.1"/>
</dbReference>
<dbReference type="GO" id="GO:0015086">
    <property type="term" value="F:cadmium ion transmembrane transporter activity"/>
    <property type="evidence" value="ECO:0007669"/>
    <property type="project" value="TreeGrafter"/>
</dbReference>
<feature type="transmembrane region" description="Helical" evidence="5">
    <location>
        <begin position="33"/>
        <end position="52"/>
    </location>
</feature>
<evidence type="ECO:0000256" key="4">
    <source>
        <dbReference type="ARBA" id="ARBA00023136"/>
    </source>
</evidence>
<dbReference type="EMBL" id="CP061538">
    <property type="protein sequence ID" value="QNV40368.1"/>
    <property type="molecule type" value="Genomic_DNA"/>
</dbReference>
<keyword evidence="4 5" id="KW-0472">Membrane</keyword>
<keyword evidence="2 5" id="KW-0812">Transmembrane</keyword>
<feature type="transmembrane region" description="Helical" evidence="5">
    <location>
        <begin position="401"/>
        <end position="421"/>
    </location>
</feature>